<organism evidence="3 4">
    <name type="scientific">Aphidius gifuensis</name>
    <name type="common">Parasitoid wasp</name>
    <dbReference type="NCBI Taxonomy" id="684658"/>
    <lineage>
        <taxon>Eukaryota</taxon>
        <taxon>Metazoa</taxon>
        <taxon>Ecdysozoa</taxon>
        <taxon>Arthropoda</taxon>
        <taxon>Hexapoda</taxon>
        <taxon>Insecta</taxon>
        <taxon>Pterygota</taxon>
        <taxon>Neoptera</taxon>
        <taxon>Endopterygota</taxon>
        <taxon>Hymenoptera</taxon>
        <taxon>Apocrita</taxon>
        <taxon>Ichneumonoidea</taxon>
        <taxon>Braconidae</taxon>
        <taxon>Aphidiinae</taxon>
        <taxon>Aphidius</taxon>
    </lineage>
</organism>
<feature type="domain" description="Chitin-binding type-4" evidence="2">
    <location>
        <begin position="25"/>
        <end position="213"/>
    </location>
</feature>
<dbReference type="Proteomes" id="UP000639338">
    <property type="component" value="Unassembled WGS sequence"/>
</dbReference>
<dbReference type="PANTHER" id="PTHR21113">
    <property type="entry name" value="AGAP001705-PA"/>
    <property type="match status" value="1"/>
</dbReference>
<keyword evidence="4" id="KW-1185">Reference proteome</keyword>
<dbReference type="PANTHER" id="PTHR21113:SF4">
    <property type="entry name" value="CHITIN-BINDING TYPE-4 DOMAIN-CONTAINING PROTEIN"/>
    <property type="match status" value="1"/>
</dbReference>
<gene>
    <name evidence="3" type="ORF">HCN44_010582</name>
</gene>
<dbReference type="AlphaFoldDB" id="A0A834XS31"/>
<evidence type="ECO:0000313" key="3">
    <source>
        <dbReference type="EMBL" id="KAF7991781.1"/>
    </source>
</evidence>
<keyword evidence="1" id="KW-0472">Membrane</keyword>
<feature type="transmembrane region" description="Helical" evidence="1">
    <location>
        <begin position="6"/>
        <end position="24"/>
    </location>
</feature>
<dbReference type="EMBL" id="JACMRX010000004">
    <property type="protein sequence ID" value="KAF7991781.1"/>
    <property type="molecule type" value="Genomic_DNA"/>
</dbReference>
<evidence type="ECO:0000313" key="4">
    <source>
        <dbReference type="Proteomes" id="UP000639338"/>
    </source>
</evidence>
<name>A0A834XS31_APHGI</name>
<dbReference type="InterPro" id="IPR004302">
    <property type="entry name" value="Cellulose/chitin-bd_N"/>
</dbReference>
<evidence type="ECO:0000259" key="2">
    <source>
        <dbReference type="Pfam" id="PF03067"/>
    </source>
</evidence>
<keyword evidence="1" id="KW-1133">Transmembrane helix</keyword>
<dbReference type="OrthoDB" id="64893at2759"/>
<dbReference type="Pfam" id="PF03067">
    <property type="entry name" value="LPMO_10"/>
    <property type="match status" value="1"/>
</dbReference>
<proteinExistence type="predicted"/>
<comment type="caution">
    <text evidence="3">The sequence shown here is derived from an EMBL/GenBank/DDBJ whole genome shotgun (WGS) entry which is preliminary data.</text>
</comment>
<protein>
    <recommendedName>
        <fullName evidence="2">Chitin-binding type-4 domain-containing protein</fullName>
    </recommendedName>
</protein>
<reference evidence="3 4" key="1">
    <citation type="submission" date="2020-08" db="EMBL/GenBank/DDBJ databases">
        <title>Aphidius gifuensis genome sequencing and assembly.</title>
        <authorList>
            <person name="Du Z."/>
        </authorList>
    </citation>
    <scope>NUCLEOTIDE SEQUENCE [LARGE SCALE GENOMIC DNA]</scope>
    <source>
        <strain evidence="3">YNYX2018</strain>
        <tissue evidence="3">Adults</tissue>
    </source>
</reference>
<sequence length="216" mass="24179">MKKKLINYLIYSLVVILNISYIYCHGMLMDPVNRGSAWRLGFNTPVNYDDNANYCGGANIHHSVNHGKCGACGDDYRDSVPRKNENGGYYGTGVIVKNYTEGQEFIATVKITANHRGYFEFSICSLDDINVIENDECFDNHPVETIDGNLQWKLPTNESREFDIGLVLPAGLTCQHCSLRWNYVTANSWGICKNQTGAVGCGPQETFRTCSDIKIL</sequence>
<evidence type="ECO:0000256" key="1">
    <source>
        <dbReference type="SAM" id="Phobius"/>
    </source>
</evidence>
<accession>A0A834XS31</accession>
<keyword evidence="1" id="KW-0812">Transmembrane</keyword>